<evidence type="ECO:0000313" key="4">
    <source>
        <dbReference type="Proteomes" id="UP001209878"/>
    </source>
</evidence>
<dbReference type="PANTHER" id="PTHR43941">
    <property type="entry name" value="STRUCTURAL MAINTENANCE OF CHROMOSOMES PROTEIN 2"/>
    <property type="match status" value="1"/>
</dbReference>
<proteinExistence type="predicted"/>
<keyword evidence="1" id="KW-0175">Coiled coil</keyword>
<feature type="compositionally biased region" description="Polar residues" evidence="2">
    <location>
        <begin position="423"/>
        <end position="447"/>
    </location>
</feature>
<dbReference type="GO" id="GO:0000793">
    <property type="term" value="C:condensed chromosome"/>
    <property type="evidence" value="ECO:0007669"/>
    <property type="project" value="TreeGrafter"/>
</dbReference>
<evidence type="ECO:0000256" key="1">
    <source>
        <dbReference type="SAM" id="Coils"/>
    </source>
</evidence>
<feature type="region of interest" description="Disordered" evidence="2">
    <location>
        <begin position="408"/>
        <end position="447"/>
    </location>
</feature>
<dbReference type="Proteomes" id="UP001209878">
    <property type="component" value="Unassembled WGS sequence"/>
</dbReference>
<feature type="coiled-coil region" evidence="1">
    <location>
        <begin position="323"/>
        <end position="387"/>
    </location>
</feature>
<dbReference type="EMBL" id="JAODUO010000636">
    <property type="protein sequence ID" value="KAK2176823.1"/>
    <property type="molecule type" value="Genomic_DNA"/>
</dbReference>
<comment type="caution">
    <text evidence="3">The sequence shown here is derived from an EMBL/GenBank/DDBJ whole genome shotgun (WGS) entry which is preliminary data.</text>
</comment>
<keyword evidence="4" id="KW-1185">Reference proteome</keyword>
<gene>
    <name evidence="3" type="ORF">NP493_636g00011</name>
</gene>
<evidence type="ECO:0000313" key="3">
    <source>
        <dbReference type="EMBL" id="KAK2176823.1"/>
    </source>
</evidence>
<protein>
    <submittedName>
        <fullName evidence="3">Uncharacterized protein</fullName>
    </submittedName>
</protein>
<dbReference type="PANTHER" id="PTHR43941:SF1">
    <property type="entry name" value="STRUCTURAL MAINTENANCE OF CHROMOSOMES PROTEIN 2"/>
    <property type="match status" value="1"/>
</dbReference>
<dbReference type="GO" id="GO:0000796">
    <property type="term" value="C:condensin complex"/>
    <property type="evidence" value="ECO:0007669"/>
    <property type="project" value="TreeGrafter"/>
</dbReference>
<sequence length="477" mass="55009">MCTMQCPLEALVEIEPRLHRQNPNELHWKTATDGQTASGEHGNTDQKDTIEKGSESGGIDSWQEATVGRLEKVYQRYYSHMSGLCICLQCGAVPCPYDHDNEKEQRLRDLNFIVDLVAEKKRLEDEAVKIKVLMERTEEKTQEWKDKKQLMMQQLREYDKLQKEWQKERAMMQQDIRQLQEINRVNAVQLANYKNDQIKMAEMSDRLVTLEDELATALKERAQFRRMLVNQSSELDSLRLETDALKAKLTEAHKQLNASEEKLQASGMETKELRVQLSQKDDAICSLRVEMDETRLALAESQRVCAEKDAECARMANTLRAEIDELQCSLRHSQSHSSELEEEIESLKREIRKLMQRLTNDDRFKQYVEMRREAETLREHNENLFSKVVEYEIDAPPVAVIRRSGRVTSARGRLRGTPDMLTASLSQRPASSRPSKSTRLNMPTGSDFSGVSVSQLNIMKLTHSRVGQGEEPFTFIT</sequence>
<dbReference type="GO" id="GO:0003682">
    <property type="term" value="F:chromatin binding"/>
    <property type="evidence" value="ECO:0007669"/>
    <property type="project" value="TreeGrafter"/>
</dbReference>
<feature type="region of interest" description="Disordered" evidence="2">
    <location>
        <begin position="30"/>
        <end position="58"/>
    </location>
</feature>
<dbReference type="GO" id="GO:0007076">
    <property type="term" value="P:mitotic chromosome condensation"/>
    <property type="evidence" value="ECO:0007669"/>
    <property type="project" value="TreeGrafter"/>
</dbReference>
<evidence type="ECO:0000256" key="2">
    <source>
        <dbReference type="SAM" id="MobiDB-lite"/>
    </source>
</evidence>
<accession>A0AAD9KSH5</accession>
<feature type="coiled-coil region" evidence="1">
    <location>
        <begin position="120"/>
        <end position="266"/>
    </location>
</feature>
<dbReference type="GO" id="GO:0000785">
    <property type="term" value="C:chromatin"/>
    <property type="evidence" value="ECO:0007669"/>
    <property type="project" value="TreeGrafter"/>
</dbReference>
<dbReference type="AlphaFoldDB" id="A0AAD9KSH5"/>
<name>A0AAD9KSH5_RIDPI</name>
<organism evidence="3 4">
    <name type="scientific">Ridgeia piscesae</name>
    <name type="common">Tubeworm</name>
    <dbReference type="NCBI Taxonomy" id="27915"/>
    <lineage>
        <taxon>Eukaryota</taxon>
        <taxon>Metazoa</taxon>
        <taxon>Spiralia</taxon>
        <taxon>Lophotrochozoa</taxon>
        <taxon>Annelida</taxon>
        <taxon>Polychaeta</taxon>
        <taxon>Sedentaria</taxon>
        <taxon>Canalipalpata</taxon>
        <taxon>Sabellida</taxon>
        <taxon>Siboglinidae</taxon>
        <taxon>Ridgeia</taxon>
    </lineage>
</organism>
<reference evidence="3" key="1">
    <citation type="journal article" date="2023" name="Mol. Biol. Evol.">
        <title>Third-Generation Sequencing Reveals the Adaptive Role of the Epigenome in Three Deep-Sea Polychaetes.</title>
        <authorList>
            <person name="Perez M."/>
            <person name="Aroh O."/>
            <person name="Sun Y."/>
            <person name="Lan Y."/>
            <person name="Juniper S.K."/>
            <person name="Young C.R."/>
            <person name="Angers B."/>
            <person name="Qian P.Y."/>
        </authorList>
    </citation>
    <scope>NUCLEOTIDE SEQUENCE</scope>
    <source>
        <strain evidence="3">R07B-5</strain>
    </source>
</reference>
<feature type="compositionally biased region" description="Basic and acidic residues" evidence="2">
    <location>
        <begin position="42"/>
        <end position="54"/>
    </location>
</feature>